<accession>A0A4R5W5Z9</accession>
<evidence type="ECO:0000256" key="2">
    <source>
        <dbReference type="PROSITE-ProRule" id="PRU00335"/>
    </source>
</evidence>
<gene>
    <name evidence="4" type="ORF">E2I14_02170</name>
</gene>
<evidence type="ECO:0000259" key="3">
    <source>
        <dbReference type="PROSITE" id="PS50977"/>
    </source>
</evidence>
<dbReference type="SUPFAM" id="SSF48498">
    <property type="entry name" value="Tetracyclin repressor-like, C-terminal domain"/>
    <property type="match status" value="1"/>
</dbReference>
<dbReference type="InterPro" id="IPR041678">
    <property type="entry name" value="TetR_C_16"/>
</dbReference>
<dbReference type="PANTHER" id="PTHR30055:SF235">
    <property type="entry name" value="TRANSCRIPTIONAL REGULATORY PROTEIN"/>
    <property type="match status" value="1"/>
</dbReference>
<dbReference type="SUPFAM" id="SSF46689">
    <property type="entry name" value="Homeodomain-like"/>
    <property type="match status" value="1"/>
</dbReference>
<dbReference type="Pfam" id="PF00440">
    <property type="entry name" value="TetR_N"/>
    <property type="match status" value="1"/>
</dbReference>
<name>A0A4R5W5Z9_9BURK</name>
<dbReference type="InterPro" id="IPR001647">
    <property type="entry name" value="HTH_TetR"/>
</dbReference>
<dbReference type="InterPro" id="IPR036271">
    <property type="entry name" value="Tet_transcr_reg_TetR-rel_C_sf"/>
</dbReference>
<organism evidence="4 5">
    <name type="scientific">Sapientia aquatica</name>
    <dbReference type="NCBI Taxonomy" id="1549640"/>
    <lineage>
        <taxon>Bacteria</taxon>
        <taxon>Pseudomonadati</taxon>
        <taxon>Pseudomonadota</taxon>
        <taxon>Betaproteobacteria</taxon>
        <taxon>Burkholderiales</taxon>
        <taxon>Oxalobacteraceae</taxon>
        <taxon>Sapientia</taxon>
    </lineage>
</organism>
<evidence type="ECO:0000256" key="1">
    <source>
        <dbReference type="ARBA" id="ARBA00023125"/>
    </source>
</evidence>
<feature type="domain" description="HTH tetR-type" evidence="3">
    <location>
        <begin position="13"/>
        <end position="73"/>
    </location>
</feature>
<evidence type="ECO:0000313" key="5">
    <source>
        <dbReference type="Proteomes" id="UP000294829"/>
    </source>
</evidence>
<feature type="DNA-binding region" description="H-T-H motif" evidence="2">
    <location>
        <begin position="36"/>
        <end position="55"/>
    </location>
</feature>
<dbReference type="InterPro" id="IPR050109">
    <property type="entry name" value="HTH-type_TetR-like_transc_reg"/>
</dbReference>
<protein>
    <submittedName>
        <fullName evidence="4">TetR/AcrR family transcriptional regulator</fullName>
    </submittedName>
</protein>
<dbReference type="GO" id="GO:0000976">
    <property type="term" value="F:transcription cis-regulatory region binding"/>
    <property type="evidence" value="ECO:0007669"/>
    <property type="project" value="TreeGrafter"/>
</dbReference>
<proteinExistence type="predicted"/>
<evidence type="ECO:0000313" key="4">
    <source>
        <dbReference type="EMBL" id="TDK68370.1"/>
    </source>
</evidence>
<dbReference type="Gene3D" id="1.10.10.60">
    <property type="entry name" value="Homeodomain-like"/>
    <property type="match status" value="1"/>
</dbReference>
<dbReference type="EMBL" id="SMYL01000001">
    <property type="protein sequence ID" value="TDK68370.1"/>
    <property type="molecule type" value="Genomic_DNA"/>
</dbReference>
<dbReference type="AlphaFoldDB" id="A0A4R5W5Z9"/>
<sequence length="195" mass="21685">MAEFMSLQQKRSDETRAAILSAAQQLFAKSGFDRTTVREIAQLAGIDAALVIRYFGSKEALFADSVSVEVVLPNLDEIPPEKKGEALTKHFLYQWESSPTKDVYQVLLRCAAANEHAAERARTIFATQILSGIAKIKHQQNPRQCAGLIASQFIGLALCRYIIQLPPIVAMTHEEIIRYIGPTIQSYMDAKTSDE</sequence>
<dbReference type="GO" id="GO:0003700">
    <property type="term" value="F:DNA-binding transcription factor activity"/>
    <property type="evidence" value="ECO:0007669"/>
    <property type="project" value="TreeGrafter"/>
</dbReference>
<reference evidence="4 5" key="1">
    <citation type="submission" date="2019-03" db="EMBL/GenBank/DDBJ databases">
        <title>Sapientia aquatica gen. nov., sp. nov., isolated from a crater lake.</title>
        <authorList>
            <person name="Felfoldi T."/>
            <person name="Szabo A."/>
            <person name="Toth E."/>
            <person name="Schumann P."/>
            <person name="Keki Z."/>
            <person name="Marialigeti K."/>
            <person name="Mathe I."/>
        </authorList>
    </citation>
    <scope>NUCLEOTIDE SEQUENCE [LARGE SCALE GENOMIC DNA]</scope>
    <source>
        <strain evidence="4 5">SA-152</strain>
    </source>
</reference>
<dbReference type="PRINTS" id="PR00455">
    <property type="entry name" value="HTHTETR"/>
</dbReference>
<keyword evidence="1 2" id="KW-0238">DNA-binding</keyword>
<dbReference type="RefSeq" id="WP_133324967.1">
    <property type="nucleotide sequence ID" value="NZ_SMYL01000001.1"/>
</dbReference>
<comment type="caution">
    <text evidence="4">The sequence shown here is derived from an EMBL/GenBank/DDBJ whole genome shotgun (WGS) entry which is preliminary data.</text>
</comment>
<dbReference type="PROSITE" id="PS50977">
    <property type="entry name" value="HTH_TETR_2"/>
    <property type="match status" value="1"/>
</dbReference>
<dbReference type="PANTHER" id="PTHR30055">
    <property type="entry name" value="HTH-TYPE TRANSCRIPTIONAL REGULATOR RUTR"/>
    <property type="match status" value="1"/>
</dbReference>
<dbReference type="Gene3D" id="1.10.357.10">
    <property type="entry name" value="Tetracycline Repressor, domain 2"/>
    <property type="match status" value="1"/>
</dbReference>
<keyword evidence="5" id="KW-1185">Reference proteome</keyword>
<dbReference type="Proteomes" id="UP000294829">
    <property type="component" value="Unassembled WGS sequence"/>
</dbReference>
<dbReference type="OrthoDB" id="9809772at2"/>
<dbReference type="InterPro" id="IPR009057">
    <property type="entry name" value="Homeodomain-like_sf"/>
</dbReference>
<dbReference type="Pfam" id="PF17920">
    <property type="entry name" value="TetR_C_16"/>
    <property type="match status" value="1"/>
</dbReference>